<proteinExistence type="predicted"/>
<sequence length="695" mass="75982">MTQSSASSSPNPEMAGREGQREGQDRESRTGRILGQTRDLTLAAPAGPVLRLPPGAIPPSSPPSHYSSHQPLSTLARQPGGREIIPTPDHIPGRPTRAQPPSPACSYTSATSRGRNPSPGTSDGSSPSSAGWELSSLDLSEEVAVIATQAQVHGEILRAGADQPVVTSPDMTRLEPADDNAVFASSAELLAVETGWKGQGTDVDGSMQNKCSCVTPYEDGYGIMWDGRPNLDRLPNEILMHIFCHLEVCDLLATSRINHHLRSLSLQPILHHYRLRHVRMSLPILLKSPSRPSLADLIARHIFLTHTTQISRRLARSLVAIRLSRRLPLRPSAETLVQRGVLPGECVEGSVAPGLVAKKRAVERERLKDGLRRWVGSQWKGEVRERGEGTSNAKAKAIAFRVQTGDGAELMHQPASAASLDCHPPFPIMPKPRDISGQDLFIQVIANLTTSLNSALNGTIPVGWPVENASFSISLISRDQLEGAVPAWEYHCLSPNDINGTKNLTRDSQYILDTISKVFTDYILLRSGLELDSPITDYLPVLENDSSLISWADTTLRQLAKLQELIERTDGFSEYYHLKDIIFVALGLPPLPHSAYPQCGIIGQNEACTRDLPSTLVPAIDKIARDQAIKYTGTFEGHRAENHNFNTTMAKDRATLVLTGLVRDGKHILASVREILLEQLVSLQTSFLRKPDCIM</sequence>
<evidence type="ECO:0000313" key="3">
    <source>
        <dbReference type="EMBL" id="KAK9771005.1"/>
    </source>
</evidence>
<dbReference type="PROSITE" id="PS50181">
    <property type="entry name" value="FBOX"/>
    <property type="match status" value="1"/>
</dbReference>
<dbReference type="Pfam" id="PF00646">
    <property type="entry name" value="F-box"/>
    <property type="match status" value="1"/>
</dbReference>
<dbReference type="Gene3D" id="6.10.140.2040">
    <property type="match status" value="1"/>
</dbReference>
<dbReference type="SUPFAM" id="SSF56601">
    <property type="entry name" value="beta-lactamase/transpeptidase-like"/>
    <property type="match status" value="1"/>
</dbReference>
<feature type="compositionally biased region" description="Polar residues" evidence="1">
    <location>
        <begin position="1"/>
        <end position="11"/>
    </location>
</feature>
<name>A0ABR2XB88_9PEZI</name>
<protein>
    <recommendedName>
        <fullName evidence="2">F-box domain-containing protein</fullName>
    </recommendedName>
</protein>
<feature type="compositionally biased region" description="Basic and acidic residues" evidence="1">
    <location>
        <begin position="15"/>
        <end position="30"/>
    </location>
</feature>
<evidence type="ECO:0000259" key="2">
    <source>
        <dbReference type="PROSITE" id="PS50181"/>
    </source>
</evidence>
<dbReference type="InterPro" id="IPR036047">
    <property type="entry name" value="F-box-like_dom_sf"/>
</dbReference>
<feature type="domain" description="F-box" evidence="2">
    <location>
        <begin position="228"/>
        <end position="276"/>
    </location>
</feature>
<feature type="region of interest" description="Disordered" evidence="1">
    <location>
        <begin position="1"/>
        <end position="133"/>
    </location>
</feature>
<accession>A0ABR2XB88</accession>
<evidence type="ECO:0000256" key="1">
    <source>
        <dbReference type="SAM" id="MobiDB-lite"/>
    </source>
</evidence>
<keyword evidence="4" id="KW-1185">Reference proteome</keyword>
<comment type="caution">
    <text evidence="3">The sequence shown here is derived from an EMBL/GenBank/DDBJ whole genome shotgun (WGS) entry which is preliminary data.</text>
</comment>
<dbReference type="EMBL" id="JARVKM010000082">
    <property type="protein sequence ID" value="KAK9771005.1"/>
    <property type="molecule type" value="Genomic_DNA"/>
</dbReference>
<dbReference type="SUPFAM" id="SSF81383">
    <property type="entry name" value="F-box domain"/>
    <property type="match status" value="1"/>
</dbReference>
<gene>
    <name evidence="3" type="ORF">SCAR479_12354</name>
</gene>
<evidence type="ECO:0000313" key="4">
    <source>
        <dbReference type="Proteomes" id="UP001465668"/>
    </source>
</evidence>
<reference evidence="3 4" key="1">
    <citation type="submission" date="2024-02" db="EMBL/GenBank/DDBJ databases">
        <title>First draft genome assembly of two strains of Seiridium cardinale.</title>
        <authorList>
            <person name="Emiliani G."/>
            <person name="Scali E."/>
        </authorList>
    </citation>
    <scope>NUCLEOTIDE SEQUENCE [LARGE SCALE GENOMIC DNA]</scope>
    <source>
        <strain evidence="3 4">BM-138-000479</strain>
    </source>
</reference>
<organism evidence="3 4">
    <name type="scientific">Seiridium cardinale</name>
    <dbReference type="NCBI Taxonomy" id="138064"/>
    <lineage>
        <taxon>Eukaryota</taxon>
        <taxon>Fungi</taxon>
        <taxon>Dikarya</taxon>
        <taxon>Ascomycota</taxon>
        <taxon>Pezizomycotina</taxon>
        <taxon>Sordariomycetes</taxon>
        <taxon>Xylariomycetidae</taxon>
        <taxon>Amphisphaeriales</taxon>
        <taxon>Sporocadaceae</taxon>
        <taxon>Seiridium</taxon>
    </lineage>
</organism>
<dbReference type="InterPro" id="IPR001810">
    <property type="entry name" value="F-box_dom"/>
</dbReference>
<dbReference type="Gene3D" id="1.20.1280.50">
    <property type="match status" value="1"/>
</dbReference>
<feature type="compositionally biased region" description="Low complexity" evidence="1">
    <location>
        <begin position="117"/>
        <end position="131"/>
    </location>
</feature>
<dbReference type="SMART" id="SM00256">
    <property type="entry name" value="FBOX"/>
    <property type="match status" value="1"/>
</dbReference>
<dbReference type="CDD" id="cd09917">
    <property type="entry name" value="F-box_SF"/>
    <property type="match status" value="1"/>
</dbReference>
<dbReference type="Proteomes" id="UP001465668">
    <property type="component" value="Unassembled WGS sequence"/>
</dbReference>
<dbReference type="InterPro" id="IPR012338">
    <property type="entry name" value="Beta-lactam/transpept-like"/>
</dbReference>
<feature type="compositionally biased region" description="Polar residues" evidence="1">
    <location>
        <begin position="105"/>
        <end position="115"/>
    </location>
</feature>